<evidence type="ECO:0000256" key="1">
    <source>
        <dbReference type="ARBA" id="ARBA00004514"/>
    </source>
</evidence>
<evidence type="ECO:0000256" key="2">
    <source>
        <dbReference type="ARBA" id="ARBA00007878"/>
    </source>
</evidence>
<dbReference type="PANTHER" id="PTHR45989">
    <property type="entry name" value="TRANSLATION INITIATION FACTOR EIF-2B SUBUNIT GAMMA"/>
    <property type="match status" value="1"/>
</dbReference>
<dbReference type="CDD" id="cd04652">
    <property type="entry name" value="LbH_eIF2B_gamma_C"/>
    <property type="match status" value="1"/>
</dbReference>
<keyword evidence="5" id="KW-0648">Protein biosynthesis</keyword>
<dbReference type="HOGENOM" id="CLU_016743_3_0_1"/>
<dbReference type="InterPro" id="IPR029044">
    <property type="entry name" value="Nucleotide-diphossugar_trans"/>
</dbReference>
<dbReference type="GO" id="GO:0005085">
    <property type="term" value="F:guanyl-nucleotide exchange factor activity"/>
    <property type="evidence" value="ECO:0007669"/>
    <property type="project" value="TreeGrafter"/>
</dbReference>
<dbReference type="InterPro" id="IPR056764">
    <property type="entry name" value="LbH_EIF2B3/5"/>
</dbReference>
<evidence type="ECO:0000256" key="10">
    <source>
        <dbReference type="SAM" id="MobiDB-lite"/>
    </source>
</evidence>
<evidence type="ECO:0000313" key="13">
    <source>
        <dbReference type="EMBL" id="KIM64976.1"/>
    </source>
</evidence>
<dbReference type="Proteomes" id="UP000053989">
    <property type="component" value="Unassembled WGS sequence"/>
</dbReference>
<organism evidence="13 14">
    <name type="scientific">Scleroderma citrinum Foug A</name>
    <dbReference type="NCBI Taxonomy" id="1036808"/>
    <lineage>
        <taxon>Eukaryota</taxon>
        <taxon>Fungi</taxon>
        <taxon>Dikarya</taxon>
        <taxon>Basidiomycota</taxon>
        <taxon>Agaricomycotina</taxon>
        <taxon>Agaricomycetes</taxon>
        <taxon>Agaricomycetidae</taxon>
        <taxon>Boletales</taxon>
        <taxon>Sclerodermatineae</taxon>
        <taxon>Sclerodermataceae</taxon>
        <taxon>Scleroderma</taxon>
    </lineage>
</organism>
<feature type="region of interest" description="Disordered" evidence="10">
    <location>
        <begin position="441"/>
        <end position="474"/>
    </location>
</feature>
<dbReference type="SUPFAM" id="SSF53448">
    <property type="entry name" value="Nucleotide-diphospho-sugar transferases"/>
    <property type="match status" value="1"/>
</dbReference>
<comment type="subunit">
    <text evidence="9">Component of the translation initiation factor 2B (eIF2B) complex which is a heterodecamer of two sets of five different subunits: alpha, beta, gamma, delta and epsilon. Subunits alpha, beta and delta comprise a regulatory subcomplex and subunits epsilon and gamma comprise a catalytic subcomplex. Within the complex, the hexameric regulatory complex resides at the center, with the two heterodimeric catalytic subcomplexes bound on opposite sides.</text>
</comment>
<dbReference type="GO" id="GO:0002183">
    <property type="term" value="P:cytoplasmic translational initiation"/>
    <property type="evidence" value="ECO:0007669"/>
    <property type="project" value="TreeGrafter"/>
</dbReference>
<keyword evidence="14" id="KW-1185">Reference proteome</keyword>
<feature type="domain" description="Nucleotidyl transferase" evidence="11">
    <location>
        <begin position="17"/>
        <end position="153"/>
    </location>
</feature>
<dbReference type="EMBL" id="KN822025">
    <property type="protein sequence ID" value="KIM64976.1"/>
    <property type="molecule type" value="Genomic_DNA"/>
</dbReference>
<evidence type="ECO:0000256" key="3">
    <source>
        <dbReference type="ARBA" id="ARBA00022490"/>
    </source>
</evidence>
<evidence type="ECO:0000313" key="14">
    <source>
        <dbReference type="Proteomes" id="UP000053989"/>
    </source>
</evidence>
<dbReference type="Pfam" id="PF00483">
    <property type="entry name" value="NTP_transferase"/>
    <property type="match status" value="1"/>
</dbReference>
<name>A0A0C3EAG9_9AGAM</name>
<reference evidence="13 14" key="1">
    <citation type="submission" date="2014-04" db="EMBL/GenBank/DDBJ databases">
        <authorList>
            <consortium name="DOE Joint Genome Institute"/>
            <person name="Kuo A."/>
            <person name="Kohler A."/>
            <person name="Nagy L.G."/>
            <person name="Floudas D."/>
            <person name="Copeland A."/>
            <person name="Barry K.W."/>
            <person name="Cichocki N."/>
            <person name="Veneault-Fourrey C."/>
            <person name="LaButti K."/>
            <person name="Lindquist E.A."/>
            <person name="Lipzen A."/>
            <person name="Lundell T."/>
            <person name="Morin E."/>
            <person name="Murat C."/>
            <person name="Sun H."/>
            <person name="Tunlid A."/>
            <person name="Henrissat B."/>
            <person name="Grigoriev I.V."/>
            <person name="Hibbett D.S."/>
            <person name="Martin F."/>
            <person name="Nordberg H.P."/>
            <person name="Cantor M.N."/>
            <person name="Hua S.X."/>
        </authorList>
    </citation>
    <scope>NUCLEOTIDE SEQUENCE [LARGE SCALE GENOMIC DNA]</scope>
    <source>
        <strain evidence="13 14">Foug A</strain>
    </source>
</reference>
<reference evidence="14" key="2">
    <citation type="submission" date="2015-01" db="EMBL/GenBank/DDBJ databases">
        <title>Evolutionary Origins and Diversification of the Mycorrhizal Mutualists.</title>
        <authorList>
            <consortium name="DOE Joint Genome Institute"/>
            <consortium name="Mycorrhizal Genomics Consortium"/>
            <person name="Kohler A."/>
            <person name="Kuo A."/>
            <person name="Nagy L.G."/>
            <person name="Floudas D."/>
            <person name="Copeland A."/>
            <person name="Barry K.W."/>
            <person name="Cichocki N."/>
            <person name="Veneault-Fourrey C."/>
            <person name="LaButti K."/>
            <person name="Lindquist E.A."/>
            <person name="Lipzen A."/>
            <person name="Lundell T."/>
            <person name="Morin E."/>
            <person name="Murat C."/>
            <person name="Riley R."/>
            <person name="Ohm R."/>
            <person name="Sun H."/>
            <person name="Tunlid A."/>
            <person name="Henrissat B."/>
            <person name="Grigoriev I.V."/>
            <person name="Hibbett D.S."/>
            <person name="Martin F."/>
        </authorList>
    </citation>
    <scope>NUCLEOTIDE SEQUENCE [LARGE SCALE GENOMIC DNA]</scope>
    <source>
        <strain evidence="14">Foug A</strain>
    </source>
</reference>
<dbReference type="Pfam" id="PF25084">
    <property type="entry name" value="LbH_EIF2B"/>
    <property type="match status" value="1"/>
</dbReference>
<evidence type="ECO:0000259" key="11">
    <source>
        <dbReference type="Pfam" id="PF00483"/>
    </source>
</evidence>
<feature type="compositionally biased region" description="Basic and acidic residues" evidence="10">
    <location>
        <begin position="441"/>
        <end position="450"/>
    </location>
</feature>
<feature type="compositionally biased region" description="Acidic residues" evidence="10">
    <location>
        <begin position="459"/>
        <end position="474"/>
    </location>
</feature>
<dbReference type="InParanoid" id="A0A0C3EAG9"/>
<dbReference type="InterPro" id="IPR005835">
    <property type="entry name" value="NTP_transferase_dom"/>
</dbReference>
<sequence length="474" mass="52385">MDFSVAPPQQITREFLAVVLAGFGNELVPLTGDSGNQPSPKALLPISNKPMIEYVLSWIEQSGIQEVLLICPSSHRSSVSHFIHSDSTTASGLLHIDLQTFDGSQGLSVGTCSVLKHFSSCIKGDFVLLPCDFIPPPSLPLSKLLNKFRTETMSDGAITTALWFEPPAEKTAVPEEWGPHSQSTPIIWDHSTGTLLYVDTLSTDHNPEELDIRMSLLSRYPRASLSSRFQDSHVYVCKREVLDLLQLKMKFDSLREDFFPWLCKLQHQKTRSTKYGDIFGDPKPAVPIFPEEERETPSATRSLRVGLLIHRVEEGFCIRANNLPSYLETNRHFVNDAVFTLPTDPQRRALIDAKASISSDSTIGDFTKVDERATIKKSVIGKHCVIGKIVKIVGCILLDHCTIADGAKLEGSVLGKNTTVGSKAELVRCVTQGGYEVKENETYKNEKLDTSDWGAGTDDQLDEGSDSDDSAEYV</sequence>
<gene>
    <name evidence="13" type="ORF">SCLCIDRAFT_23087</name>
</gene>
<dbReference type="Gene3D" id="3.90.550.10">
    <property type="entry name" value="Spore Coat Polysaccharide Biosynthesis Protein SpsA, Chain A"/>
    <property type="match status" value="1"/>
</dbReference>
<comment type="similarity">
    <text evidence="2">Belongs to the eIF-2B gamma/epsilon subunits family.</text>
</comment>
<dbReference type="PANTHER" id="PTHR45989:SF1">
    <property type="entry name" value="TRANSLATION INITIATION FACTOR EIF-2B SUBUNIT GAMMA"/>
    <property type="match status" value="1"/>
</dbReference>
<keyword evidence="4" id="KW-0396">Initiation factor</keyword>
<dbReference type="FunCoup" id="A0A0C3EAG9">
    <property type="interactions" value="362"/>
</dbReference>
<feature type="domain" description="EIF2B subunit epsilon/gamma LbH" evidence="12">
    <location>
        <begin position="351"/>
        <end position="431"/>
    </location>
</feature>
<evidence type="ECO:0000256" key="5">
    <source>
        <dbReference type="ARBA" id="ARBA00022917"/>
    </source>
</evidence>
<dbReference type="STRING" id="1036808.A0A0C3EAG9"/>
<dbReference type="Gene3D" id="2.160.10.10">
    <property type="entry name" value="Hexapeptide repeat proteins"/>
    <property type="match status" value="1"/>
</dbReference>
<dbReference type="GO" id="GO:0005829">
    <property type="term" value="C:cytosol"/>
    <property type="evidence" value="ECO:0007669"/>
    <property type="project" value="UniProtKB-SubCell"/>
</dbReference>
<comment type="function">
    <text evidence="8">Acts as a component of the translation initiation factor 2B (eIF2B) complex, which catalyzes the exchange of GDP for GTP on the eukaryotic initiation factor 2 (eIF2) complex gamma subunit. Its guanine nucleotide exchange factor activity is repressed when bound to eIF2 complex phosphorylated on the alpha subunit, thereby limiting the amount of methionyl-initiator methionine tRNA available to the ribosome and consequently global translation is repressed.</text>
</comment>
<evidence type="ECO:0000256" key="8">
    <source>
        <dbReference type="ARBA" id="ARBA00045373"/>
    </source>
</evidence>
<dbReference type="InterPro" id="IPR051960">
    <property type="entry name" value="eIF2B_gamma"/>
</dbReference>
<evidence type="ECO:0000256" key="6">
    <source>
        <dbReference type="ARBA" id="ARBA00044196"/>
    </source>
</evidence>
<dbReference type="GO" id="GO:0005851">
    <property type="term" value="C:eukaryotic translation initiation factor 2B complex"/>
    <property type="evidence" value="ECO:0007669"/>
    <property type="project" value="TreeGrafter"/>
</dbReference>
<keyword evidence="3" id="KW-0963">Cytoplasm</keyword>
<evidence type="ECO:0000259" key="12">
    <source>
        <dbReference type="Pfam" id="PF25084"/>
    </source>
</evidence>
<dbReference type="OrthoDB" id="1733332at2759"/>
<evidence type="ECO:0000256" key="9">
    <source>
        <dbReference type="ARBA" id="ARBA00046432"/>
    </source>
</evidence>
<evidence type="ECO:0000256" key="7">
    <source>
        <dbReference type="ARBA" id="ARBA00044229"/>
    </source>
</evidence>
<protein>
    <recommendedName>
        <fullName evidence="6">Translation initiation factor eIF2B subunit gamma</fullName>
    </recommendedName>
    <alternativeName>
        <fullName evidence="7">eIF2B GDP-GTP exchange factor subunit gamma</fullName>
    </alternativeName>
</protein>
<evidence type="ECO:0000256" key="4">
    <source>
        <dbReference type="ARBA" id="ARBA00022540"/>
    </source>
</evidence>
<dbReference type="AlphaFoldDB" id="A0A0C3EAG9"/>
<comment type="subcellular location">
    <subcellularLocation>
        <location evidence="1">Cytoplasm</location>
        <location evidence="1">Cytosol</location>
    </subcellularLocation>
</comment>
<proteinExistence type="inferred from homology"/>
<accession>A0A0C3EAG9</accession>
<dbReference type="GO" id="GO:0003743">
    <property type="term" value="F:translation initiation factor activity"/>
    <property type="evidence" value="ECO:0007669"/>
    <property type="project" value="UniProtKB-KW"/>
</dbReference>